<keyword evidence="3 8" id="KW-0436">Ligase</keyword>
<evidence type="ECO:0000256" key="2">
    <source>
        <dbReference type="ARBA" id="ARBA00022563"/>
    </source>
</evidence>
<keyword evidence="4 8" id="KW-0547">Nucleotide-binding</keyword>
<dbReference type="FunFam" id="3.10.410.10:FF:000001">
    <property type="entry name" value="Putative formate--tetrahydrofolate ligase"/>
    <property type="match status" value="1"/>
</dbReference>
<dbReference type="PATRIC" id="fig|157687.3.peg.1892"/>
<dbReference type="InterPro" id="IPR020628">
    <property type="entry name" value="Formate_THF_ligase_CS"/>
</dbReference>
<reference evidence="10" key="1">
    <citation type="submission" date="2016-01" db="EMBL/GenBank/DDBJ databases">
        <authorList>
            <person name="Mitreva M."/>
            <person name="Pepin K.H."/>
            <person name="Mihindukulasuriya K.A."/>
            <person name="Fulton R."/>
            <person name="Fronick C."/>
            <person name="O'Laughlin M."/>
            <person name="Miner T."/>
            <person name="Herter B."/>
            <person name="Rosa B.A."/>
            <person name="Cordes M."/>
            <person name="Tomlinson C."/>
            <person name="Wollam A."/>
            <person name="Palsikar V.B."/>
            <person name="Mardis E.R."/>
            <person name="Wilson R.K."/>
        </authorList>
    </citation>
    <scope>NUCLEOTIDE SEQUENCE [LARGE SCALE GENOMIC DNA]</scope>
    <source>
        <strain evidence="10">KA00185</strain>
    </source>
</reference>
<dbReference type="EMBL" id="LSDD01000146">
    <property type="protein sequence ID" value="KXB61026.1"/>
    <property type="molecule type" value="Genomic_DNA"/>
</dbReference>
<proteinExistence type="inferred from homology"/>
<comment type="similarity">
    <text evidence="7 8">Belongs to the formate--tetrahydrofolate ligase family.</text>
</comment>
<keyword evidence="5 8" id="KW-0067">ATP-binding</keyword>
<dbReference type="InterPro" id="IPR000559">
    <property type="entry name" value="Formate_THF_ligase"/>
</dbReference>
<gene>
    <name evidence="8" type="primary">fhs</name>
    <name evidence="9" type="ORF">HMPREF3180_01895</name>
</gene>
<keyword evidence="2 8" id="KW-0554">One-carbon metabolism</keyword>
<dbReference type="SUPFAM" id="SSF52540">
    <property type="entry name" value="P-loop containing nucleoside triphosphate hydrolases"/>
    <property type="match status" value="1"/>
</dbReference>
<evidence type="ECO:0000313" key="9">
    <source>
        <dbReference type="EMBL" id="KXB61026.1"/>
    </source>
</evidence>
<comment type="pathway">
    <text evidence="1 8">One-carbon metabolism; tetrahydrofolate interconversion.</text>
</comment>
<dbReference type="AlphaFoldDB" id="A0A134A012"/>
<keyword evidence="10" id="KW-1185">Reference proteome</keyword>
<dbReference type="Gene3D" id="3.40.50.300">
    <property type="entry name" value="P-loop containing nucleotide triphosphate hydrolases"/>
    <property type="match status" value="1"/>
</dbReference>
<dbReference type="UniPathway" id="UPA00193"/>
<name>A0A134A012_9FUSO</name>
<protein>
    <recommendedName>
        <fullName evidence="8">Formate--tetrahydrofolate ligase</fullName>
        <ecNumber evidence="8">6.3.4.3</ecNumber>
    </recommendedName>
    <alternativeName>
        <fullName evidence="8">Formyltetrahydrofolate synthetase</fullName>
        <shortName evidence="8">FHS</shortName>
        <shortName evidence="8">FTHFS</shortName>
    </alternativeName>
</protein>
<evidence type="ECO:0000313" key="10">
    <source>
        <dbReference type="Proteomes" id="UP000070483"/>
    </source>
</evidence>
<comment type="caution">
    <text evidence="9">The sequence shown here is derived from an EMBL/GenBank/DDBJ whole genome shotgun (WGS) entry which is preliminary data.</text>
</comment>
<dbReference type="GO" id="GO:0004329">
    <property type="term" value="F:formate-tetrahydrofolate ligase activity"/>
    <property type="evidence" value="ECO:0007669"/>
    <property type="project" value="UniProtKB-UniRule"/>
</dbReference>
<evidence type="ECO:0000256" key="7">
    <source>
        <dbReference type="ARBA" id="ARBA00061363"/>
    </source>
</evidence>
<dbReference type="GO" id="GO:0005524">
    <property type="term" value="F:ATP binding"/>
    <property type="evidence" value="ECO:0007669"/>
    <property type="project" value="UniProtKB-UniRule"/>
</dbReference>
<evidence type="ECO:0000256" key="8">
    <source>
        <dbReference type="HAMAP-Rule" id="MF_01543"/>
    </source>
</evidence>
<dbReference type="Gene3D" id="3.30.1510.10">
    <property type="entry name" value="Domain 2, N(10)-formyltetrahydrofolate synthetase"/>
    <property type="match status" value="1"/>
</dbReference>
<dbReference type="InterPro" id="IPR027417">
    <property type="entry name" value="P-loop_NTPase"/>
</dbReference>
<organism evidence="9 10">
    <name type="scientific">Leptotrichia wadei</name>
    <dbReference type="NCBI Taxonomy" id="157687"/>
    <lineage>
        <taxon>Bacteria</taxon>
        <taxon>Fusobacteriati</taxon>
        <taxon>Fusobacteriota</taxon>
        <taxon>Fusobacteriia</taxon>
        <taxon>Fusobacteriales</taxon>
        <taxon>Leptotrichiaceae</taxon>
        <taxon>Leptotrichia</taxon>
    </lineage>
</organism>
<dbReference type="Proteomes" id="UP000070483">
    <property type="component" value="Unassembled WGS sequence"/>
</dbReference>
<comment type="catalytic activity">
    <reaction evidence="6 8">
        <text>(6S)-5,6,7,8-tetrahydrofolate + formate + ATP = (6R)-10-formyltetrahydrofolate + ADP + phosphate</text>
        <dbReference type="Rhea" id="RHEA:20221"/>
        <dbReference type="ChEBI" id="CHEBI:15740"/>
        <dbReference type="ChEBI" id="CHEBI:30616"/>
        <dbReference type="ChEBI" id="CHEBI:43474"/>
        <dbReference type="ChEBI" id="CHEBI:57453"/>
        <dbReference type="ChEBI" id="CHEBI:195366"/>
        <dbReference type="ChEBI" id="CHEBI:456216"/>
        <dbReference type="EC" id="6.3.4.3"/>
    </reaction>
</comment>
<evidence type="ECO:0000256" key="3">
    <source>
        <dbReference type="ARBA" id="ARBA00022598"/>
    </source>
</evidence>
<dbReference type="Gene3D" id="3.10.410.10">
    <property type="entry name" value="Formyltetrahydrofolate synthetase, domain 3"/>
    <property type="match status" value="1"/>
</dbReference>
<accession>A0A134A012</accession>
<dbReference type="NCBIfam" id="NF010030">
    <property type="entry name" value="PRK13505.1"/>
    <property type="match status" value="1"/>
</dbReference>
<dbReference type="Pfam" id="PF01268">
    <property type="entry name" value="FTHFS"/>
    <property type="match status" value="1"/>
</dbReference>
<sequence>MEDLEMTDIEIAQNAKLKKIGEIAQSIGLMEDDYEPYGKYKAKVSLDVLKRNAGKKDGKLILMTAVTPTPPGEGKSTVTVGLTQALNKLGYKSIAALREPSLGPVFGMKGGAAGGGMSQVVPMEEINLHFTGDIHAISAAHNLISACIDNHIHFGNELDIDVNNITFKRVLDMNDRNLRSIVVGLGPKVNGVPRENSFQITVASEIMAIFCLADSITDLKERIGEIVFAYNRKGEMLKVKQLNIQGAVAALLKDAIKPNLVQTLENTPVFIHGGPFANIAHGCNSLLATKMALKLSDYVVTEAGFASDLGAEKFLDIKARLGNLEPNVIVIVATVRALKHHGGDKDLKSENIETLTKGLVNLEKHIESMQKYNLPVVVAINKFITDTDAEIQVIKDFCAKMDVEVANCEIWEKGGEGGKELVEKVMNAIEKNEKSEKKYTPLYDLNLSIQEKIEKIAKEIYGADGVNFAPKALNNIKKYVENGYDKLPICISKTQKSLSDNPNLLGRPTGFTITINEVRLSAGAGFLVAMAGSIIDMPGLPRKPAAELIDIDENGVISGLF</sequence>
<evidence type="ECO:0000256" key="5">
    <source>
        <dbReference type="ARBA" id="ARBA00022840"/>
    </source>
</evidence>
<dbReference type="EC" id="6.3.4.3" evidence="8"/>
<dbReference type="CDD" id="cd00477">
    <property type="entry name" value="FTHFS"/>
    <property type="match status" value="1"/>
</dbReference>
<evidence type="ECO:0000256" key="4">
    <source>
        <dbReference type="ARBA" id="ARBA00022741"/>
    </source>
</evidence>
<dbReference type="STRING" id="157687.HMPREF3180_01895"/>
<dbReference type="FunFam" id="3.30.1510.10:FF:000001">
    <property type="entry name" value="Formate--tetrahydrofolate ligase"/>
    <property type="match status" value="1"/>
</dbReference>
<evidence type="ECO:0000256" key="6">
    <source>
        <dbReference type="ARBA" id="ARBA00049033"/>
    </source>
</evidence>
<dbReference type="HAMAP" id="MF_01543">
    <property type="entry name" value="FTHFS"/>
    <property type="match status" value="1"/>
</dbReference>
<dbReference type="GO" id="GO:0035999">
    <property type="term" value="P:tetrahydrofolate interconversion"/>
    <property type="evidence" value="ECO:0007669"/>
    <property type="project" value="UniProtKB-UniRule"/>
</dbReference>
<feature type="binding site" evidence="8">
    <location>
        <begin position="69"/>
        <end position="76"/>
    </location>
    <ligand>
        <name>ATP</name>
        <dbReference type="ChEBI" id="CHEBI:30616"/>
    </ligand>
</feature>
<evidence type="ECO:0000256" key="1">
    <source>
        <dbReference type="ARBA" id="ARBA00004777"/>
    </source>
</evidence>
<dbReference type="PROSITE" id="PS00722">
    <property type="entry name" value="FTHFS_2"/>
    <property type="match status" value="1"/>
</dbReference>